<name>R9IDF9_9BACT</name>
<evidence type="ECO:0008006" key="3">
    <source>
        <dbReference type="Google" id="ProtNLM"/>
    </source>
</evidence>
<sequence>MEHTIKYYPVDNGDCTLIKLGNGKTVIIDCQITDAYDKDGKQISYDVKKDLLAELNRDSQGHPYVDLFVSTHPHDDHCIGFKDNFYHGNPNEYDNTSDKGKIIIGELWITPRGMGNNVATSAESIRCEAKRRRLLYDENQSYCGTYGNYLRIIGYDNQKNFDSRYAYVPGTNVKFVNGSFLSLLEIFIHAPFKEDVTDCRETDDKNTTSIVTQFKFKTEDDRVVCRVLMGGDAEHDIWQHILDNNVDDANLQWNIFLAPHHCSWTFFNDSDNKQEILKSAKDILCNGLNNGCIIASSKAIHSYDSNPPCAEAKKMYIRFLDDKDNFYNTATDKIINGIAQPIVFKINDRGKRKITGTAIAGESSISRPAPRAGM</sequence>
<evidence type="ECO:0000313" key="2">
    <source>
        <dbReference type="Proteomes" id="UP000014200"/>
    </source>
</evidence>
<dbReference type="EMBL" id="ASSP01000003">
    <property type="protein sequence ID" value="EOS16627.1"/>
    <property type="molecule type" value="Genomic_DNA"/>
</dbReference>
<comment type="caution">
    <text evidence="1">The sequence shown here is derived from an EMBL/GenBank/DDBJ whole genome shotgun (WGS) entry which is preliminary data.</text>
</comment>
<dbReference type="PATRIC" id="fig|1235788.3.peg.302"/>
<dbReference type="Proteomes" id="UP000014200">
    <property type="component" value="Unassembled WGS sequence"/>
</dbReference>
<dbReference type="InterPro" id="IPR052159">
    <property type="entry name" value="Competence_DNA_uptake"/>
</dbReference>
<dbReference type="OrthoDB" id="418728at2"/>
<dbReference type="SUPFAM" id="SSF56281">
    <property type="entry name" value="Metallo-hydrolase/oxidoreductase"/>
    <property type="match status" value="1"/>
</dbReference>
<keyword evidence="2" id="KW-1185">Reference proteome</keyword>
<dbReference type="STRING" id="1235788.C802_00306"/>
<dbReference type="Gene3D" id="3.60.15.10">
    <property type="entry name" value="Ribonuclease Z/Hydroxyacylglutathione hydrolase-like"/>
    <property type="match status" value="1"/>
</dbReference>
<dbReference type="RefSeq" id="WP_016274792.1">
    <property type="nucleotide sequence ID" value="NZ_JANKBR010000030.1"/>
</dbReference>
<dbReference type="PANTHER" id="PTHR30619">
    <property type="entry name" value="DNA INTERNALIZATION/COMPETENCE PROTEIN COMEC/REC2"/>
    <property type="match status" value="1"/>
</dbReference>
<organism evidence="1 2">
    <name type="scientific">Phocaeicola sartorii</name>
    <dbReference type="NCBI Taxonomy" id="671267"/>
    <lineage>
        <taxon>Bacteria</taxon>
        <taxon>Pseudomonadati</taxon>
        <taxon>Bacteroidota</taxon>
        <taxon>Bacteroidia</taxon>
        <taxon>Bacteroidales</taxon>
        <taxon>Bacteroidaceae</taxon>
        <taxon>Phocaeicola</taxon>
    </lineage>
</organism>
<protein>
    <recommendedName>
        <fullName evidence="3">MBL fold metallo-hydrolase</fullName>
    </recommendedName>
</protein>
<reference evidence="1 2" key="1">
    <citation type="submission" date="2013-04" db="EMBL/GenBank/DDBJ databases">
        <title>The Genome Sequence of Bacteroides massiliensis dnLKV3.</title>
        <authorList>
            <consortium name="The Broad Institute Genomics Platform"/>
            <consortium name="The Broad Institute Genome Sequencing Center for Infectious Disease"/>
            <person name="Earl A."/>
            <person name="Xavier R."/>
            <person name="Kuhn K."/>
            <person name="Stappenbeck T."/>
            <person name="Walker B."/>
            <person name="Young S."/>
            <person name="Zeng Q."/>
            <person name="Gargeya S."/>
            <person name="Fitzgerald M."/>
            <person name="Haas B."/>
            <person name="Abouelleil A."/>
            <person name="Allen A.W."/>
            <person name="Alvarado L."/>
            <person name="Arachchi H.M."/>
            <person name="Berlin A.M."/>
            <person name="Chapman S.B."/>
            <person name="Gainer-Dewar J."/>
            <person name="Goldberg J."/>
            <person name="Griggs A."/>
            <person name="Gujja S."/>
            <person name="Hansen M."/>
            <person name="Howarth C."/>
            <person name="Imamovic A."/>
            <person name="Ireland A."/>
            <person name="Larimer J."/>
            <person name="McCowan C."/>
            <person name="Murphy C."/>
            <person name="Pearson M."/>
            <person name="Poon T.W."/>
            <person name="Priest M."/>
            <person name="Roberts A."/>
            <person name="Saif S."/>
            <person name="Shea T."/>
            <person name="Sisk P."/>
            <person name="Sykes S."/>
            <person name="Wortman J."/>
            <person name="Nusbaum C."/>
            <person name="Birren B."/>
        </authorList>
    </citation>
    <scope>NUCLEOTIDE SEQUENCE [LARGE SCALE GENOMIC DNA]</scope>
    <source>
        <strain evidence="2">dnLKV3</strain>
    </source>
</reference>
<evidence type="ECO:0000313" key="1">
    <source>
        <dbReference type="EMBL" id="EOS16627.1"/>
    </source>
</evidence>
<proteinExistence type="predicted"/>
<dbReference type="InterPro" id="IPR036866">
    <property type="entry name" value="RibonucZ/Hydroxyglut_hydro"/>
</dbReference>
<accession>R9IDF9</accession>
<dbReference type="PANTHER" id="PTHR30619:SF1">
    <property type="entry name" value="RECOMBINATION PROTEIN 2"/>
    <property type="match status" value="1"/>
</dbReference>
<dbReference type="AlphaFoldDB" id="R9IDF9"/>
<dbReference type="HOGENOM" id="CLU_044335_0_0_10"/>
<gene>
    <name evidence="1" type="ORF">C802_00306</name>
</gene>